<sequence>MISRSRSSSISFTLSTPCTKGCSGTLTDVRYWSFHPHHRTTLSHFFTKSPWNEENRLEKLQEWILRQIERLAKRENQPLFLSMDDPICQKTKPSSRATHAIQGCDWPFSHSDHQWVWGHSLVWLMVHTFSQAFPFAFRLYDKTAGRSKIVLAIEMLSSLKEKWTRPMCMVSVPSAHRSLLETRIPCHRHAQDEPDPLSERHRHSSEGVCPLYRTQRHPPRHGGGTSVTACISQEIDFGGNGTFHSLVGLHFTVMAGRVSEIPHICDKITIIKQDYFTFSSVKRLILYTSSQRTSISS</sequence>
<name>A0ABU6BHQ1_9BACL</name>
<evidence type="ECO:0000313" key="2">
    <source>
        <dbReference type="Proteomes" id="UP000029267"/>
    </source>
</evidence>
<organism evidence="1 2">
    <name type="scientific">Geobacillus icigianus</name>
    <dbReference type="NCBI Taxonomy" id="1430331"/>
    <lineage>
        <taxon>Bacteria</taxon>
        <taxon>Bacillati</taxon>
        <taxon>Bacillota</taxon>
        <taxon>Bacilli</taxon>
        <taxon>Bacillales</taxon>
        <taxon>Anoxybacillaceae</taxon>
        <taxon>Geobacillus</taxon>
    </lineage>
</organism>
<gene>
    <name evidence="1" type="ORF">EP10_002323</name>
</gene>
<proteinExistence type="predicted"/>
<protein>
    <recommendedName>
        <fullName evidence="3">Transposase IS701-like DDE domain-containing protein</fullName>
    </recommendedName>
</protein>
<keyword evidence="2" id="KW-1185">Reference proteome</keyword>
<evidence type="ECO:0000313" key="1">
    <source>
        <dbReference type="EMBL" id="MEB3751482.1"/>
    </source>
</evidence>
<accession>A0ABU6BHQ1</accession>
<dbReference type="Proteomes" id="UP000029267">
    <property type="component" value="Unassembled WGS sequence"/>
</dbReference>
<reference evidence="1 2" key="1">
    <citation type="journal article" date="2014" name="Genome Announc.">
        <title>Draft Genome Sequence of Geobacillus icigianus Strain G1w1T Isolated from Hot Springs in the Valley of Geysers, Kamchatka (Russian Federation).</title>
        <authorList>
            <person name="Bryanskaya A.V."/>
            <person name="Rozanov A.S."/>
            <person name="Logacheva M.D."/>
            <person name="Kotenko A.V."/>
            <person name="Peltek S.E."/>
        </authorList>
    </citation>
    <scope>NUCLEOTIDE SEQUENCE [LARGE SCALE GENOMIC DNA]</scope>
    <source>
        <strain evidence="1 2">G1w1</strain>
    </source>
</reference>
<dbReference type="EMBL" id="JPYA02000002">
    <property type="protein sequence ID" value="MEB3751482.1"/>
    <property type="molecule type" value="Genomic_DNA"/>
</dbReference>
<evidence type="ECO:0008006" key="3">
    <source>
        <dbReference type="Google" id="ProtNLM"/>
    </source>
</evidence>
<comment type="caution">
    <text evidence="1">The sequence shown here is derived from an EMBL/GenBank/DDBJ whole genome shotgun (WGS) entry which is preliminary data.</text>
</comment>